<proteinExistence type="predicted"/>
<sequence>MYKKGCIFYMIHSIWMYIPSN</sequence>
<dbReference type="AlphaFoldDB" id="A0A0E9RNP5"/>
<accession>A0A0E9RNP5</accession>
<reference evidence="1" key="1">
    <citation type="submission" date="2014-11" db="EMBL/GenBank/DDBJ databases">
        <authorList>
            <person name="Amaro Gonzalez C."/>
        </authorList>
    </citation>
    <scope>NUCLEOTIDE SEQUENCE</scope>
</reference>
<name>A0A0E9RNP5_ANGAN</name>
<dbReference type="EMBL" id="GBXM01078594">
    <property type="protein sequence ID" value="JAH29983.1"/>
    <property type="molecule type" value="Transcribed_RNA"/>
</dbReference>
<reference evidence="1" key="2">
    <citation type="journal article" date="2015" name="Fish Shellfish Immunol.">
        <title>Early steps in the European eel (Anguilla anguilla)-Vibrio vulnificus interaction in the gills: Role of the RtxA13 toxin.</title>
        <authorList>
            <person name="Callol A."/>
            <person name="Pajuelo D."/>
            <person name="Ebbesson L."/>
            <person name="Teles M."/>
            <person name="MacKenzie S."/>
            <person name="Amaro C."/>
        </authorList>
    </citation>
    <scope>NUCLEOTIDE SEQUENCE</scope>
</reference>
<evidence type="ECO:0000313" key="1">
    <source>
        <dbReference type="EMBL" id="JAH29983.1"/>
    </source>
</evidence>
<protein>
    <submittedName>
        <fullName evidence="1">Uncharacterized protein</fullName>
    </submittedName>
</protein>
<organism evidence="1">
    <name type="scientific">Anguilla anguilla</name>
    <name type="common">European freshwater eel</name>
    <name type="synonym">Muraena anguilla</name>
    <dbReference type="NCBI Taxonomy" id="7936"/>
    <lineage>
        <taxon>Eukaryota</taxon>
        <taxon>Metazoa</taxon>
        <taxon>Chordata</taxon>
        <taxon>Craniata</taxon>
        <taxon>Vertebrata</taxon>
        <taxon>Euteleostomi</taxon>
        <taxon>Actinopterygii</taxon>
        <taxon>Neopterygii</taxon>
        <taxon>Teleostei</taxon>
        <taxon>Anguilliformes</taxon>
        <taxon>Anguillidae</taxon>
        <taxon>Anguilla</taxon>
    </lineage>
</organism>